<dbReference type="Gene3D" id="2.60.40.2880">
    <property type="entry name" value="MmpS1-5, C-terminal soluble domain"/>
    <property type="match status" value="1"/>
</dbReference>
<gene>
    <name evidence="3" type="ORF">ACFQKB_36280</name>
</gene>
<evidence type="ECO:0000256" key="1">
    <source>
        <dbReference type="SAM" id="MobiDB-lite"/>
    </source>
</evidence>
<evidence type="ECO:0000256" key="2">
    <source>
        <dbReference type="SAM" id="SignalP"/>
    </source>
</evidence>
<feature type="compositionally biased region" description="Low complexity" evidence="1">
    <location>
        <begin position="34"/>
        <end position="44"/>
    </location>
</feature>
<keyword evidence="2" id="KW-0732">Signal</keyword>
<dbReference type="InterPro" id="IPR038468">
    <property type="entry name" value="MmpS_C"/>
</dbReference>
<evidence type="ECO:0008006" key="5">
    <source>
        <dbReference type="Google" id="ProtNLM"/>
    </source>
</evidence>
<dbReference type="RefSeq" id="WP_378063921.1">
    <property type="nucleotide sequence ID" value="NZ_JBHSXS010000036.1"/>
</dbReference>
<sequence length="148" mass="14963">MKIIIIAAGLAAAAVALSGCEDLETAADPNLSTAPSGSAGAKSGKSGGPGGEPARKDGLHEITYRITGSAERGMMTYSTPSGQEQVTKPVPWAKRFRAKAGEFLSISAQNEGSGTISCTITVDGKVIKRAKSSGEYTIAACDAMLGVG</sequence>
<dbReference type="PROSITE" id="PS51257">
    <property type="entry name" value="PROKAR_LIPOPROTEIN"/>
    <property type="match status" value="1"/>
</dbReference>
<proteinExistence type="predicted"/>
<organism evidence="3 4">
    <name type="scientific">Actinomadura yumaensis</name>
    <dbReference type="NCBI Taxonomy" id="111807"/>
    <lineage>
        <taxon>Bacteria</taxon>
        <taxon>Bacillati</taxon>
        <taxon>Actinomycetota</taxon>
        <taxon>Actinomycetes</taxon>
        <taxon>Streptosporangiales</taxon>
        <taxon>Thermomonosporaceae</taxon>
        <taxon>Actinomadura</taxon>
    </lineage>
</organism>
<comment type="caution">
    <text evidence="3">The sequence shown here is derived from an EMBL/GenBank/DDBJ whole genome shotgun (WGS) entry which is preliminary data.</text>
</comment>
<evidence type="ECO:0000313" key="4">
    <source>
        <dbReference type="Proteomes" id="UP001596380"/>
    </source>
</evidence>
<feature type="region of interest" description="Disordered" evidence="1">
    <location>
        <begin position="28"/>
        <end position="60"/>
    </location>
</feature>
<accession>A0ABW2CX92</accession>
<dbReference type="EMBL" id="JBHSXS010000036">
    <property type="protein sequence ID" value="MFC6885263.1"/>
    <property type="molecule type" value="Genomic_DNA"/>
</dbReference>
<keyword evidence="4" id="KW-1185">Reference proteome</keyword>
<protein>
    <recommendedName>
        <fullName evidence="5">MmpS family membrane protein</fullName>
    </recommendedName>
</protein>
<reference evidence="4" key="1">
    <citation type="journal article" date="2019" name="Int. J. Syst. Evol. Microbiol.">
        <title>The Global Catalogue of Microorganisms (GCM) 10K type strain sequencing project: providing services to taxonomists for standard genome sequencing and annotation.</title>
        <authorList>
            <consortium name="The Broad Institute Genomics Platform"/>
            <consortium name="The Broad Institute Genome Sequencing Center for Infectious Disease"/>
            <person name="Wu L."/>
            <person name="Ma J."/>
        </authorList>
    </citation>
    <scope>NUCLEOTIDE SEQUENCE [LARGE SCALE GENOMIC DNA]</scope>
    <source>
        <strain evidence="4">JCM 3369</strain>
    </source>
</reference>
<dbReference type="Proteomes" id="UP001596380">
    <property type="component" value="Unassembled WGS sequence"/>
</dbReference>
<name>A0ABW2CX92_9ACTN</name>
<feature type="signal peptide" evidence="2">
    <location>
        <begin position="1"/>
        <end position="18"/>
    </location>
</feature>
<evidence type="ECO:0000313" key="3">
    <source>
        <dbReference type="EMBL" id="MFC6885263.1"/>
    </source>
</evidence>
<feature type="chain" id="PRO_5045496869" description="MmpS family membrane protein" evidence="2">
    <location>
        <begin position="19"/>
        <end position="148"/>
    </location>
</feature>